<dbReference type="InterPro" id="IPR036691">
    <property type="entry name" value="Endo/exonu/phosph_ase_sf"/>
</dbReference>
<proteinExistence type="predicted"/>
<keyword evidence="2" id="KW-0269">Exonuclease</keyword>
<protein>
    <submittedName>
        <fullName evidence="2">Metal-dependent hydrolase, endonuclease/exonuclease/phosphatase family</fullName>
    </submittedName>
</protein>
<dbReference type="SUPFAM" id="SSF56219">
    <property type="entry name" value="DNase I-like"/>
    <property type="match status" value="1"/>
</dbReference>
<dbReference type="OrthoDB" id="3775134at2"/>
<evidence type="ECO:0000313" key="2">
    <source>
        <dbReference type="EMBL" id="SJZ91076.1"/>
    </source>
</evidence>
<dbReference type="STRING" id="115783.SAMN02745119_01966"/>
<keyword evidence="2" id="KW-0540">Nuclease</keyword>
<dbReference type="GO" id="GO:0004527">
    <property type="term" value="F:exonuclease activity"/>
    <property type="evidence" value="ECO:0007669"/>
    <property type="project" value="UniProtKB-KW"/>
</dbReference>
<keyword evidence="2" id="KW-0255">Endonuclease</keyword>
<dbReference type="Pfam" id="PF03372">
    <property type="entry name" value="Exo_endo_phos"/>
    <property type="match status" value="1"/>
</dbReference>
<reference evidence="3" key="1">
    <citation type="submission" date="2017-02" db="EMBL/GenBank/DDBJ databases">
        <authorList>
            <person name="Varghese N."/>
            <person name="Submissions S."/>
        </authorList>
    </citation>
    <scope>NUCLEOTIDE SEQUENCE [LARGE SCALE GENOMIC DNA]</scope>
    <source>
        <strain evidence="3">ATCC BAA-34</strain>
    </source>
</reference>
<dbReference type="GO" id="GO:0004519">
    <property type="term" value="F:endonuclease activity"/>
    <property type="evidence" value="ECO:0007669"/>
    <property type="project" value="UniProtKB-KW"/>
</dbReference>
<dbReference type="EMBL" id="FUWR01000010">
    <property type="protein sequence ID" value="SJZ91076.1"/>
    <property type="molecule type" value="Genomic_DNA"/>
</dbReference>
<sequence length="240" mass="27603">MSIKIATWNLDHASKNNSRKIDPQVDIIKGINADIWILTETCSQVDISPLGYRPVVPEHKNKYQKYWSTIWSRVPIRNEIRTYDTETAVCAEVEITPDISMIVYGTIITWQMDKGRDGKSKPWEEHNKSIIDHGADWSKIISQNKQSIFCVAGDFNQPRDGSNWYFAHTSNRNGIMEMSRQLAGNDLSCLTSDDFHTLIDRHNVDHICISSRCKEFCKTVDAWYAPDLSDHNGVWVELQL</sequence>
<evidence type="ECO:0000313" key="3">
    <source>
        <dbReference type="Proteomes" id="UP000190102"/>
    </source>
</evidence>
<accession>A0A1T4PIQ3</accession>
<evidence type="ECO:0000259" key="1">
    <source>
        <dbReference type="Pfam" id="PF03372"/>
    </source>
</evidence>
<dbReference type="RefSeq" id="WP_078790250.1">
    <property type="nucleotide sequence ID" value="NZ_FUWR01000010.1"/>
</dbReference>
<dbReference type="Gene3D" id="3.60.10.10">
    <property type="entry name" value="Endonuclease/exonuclease/phosphatase"/>
    <property type="match status" value="1"/>
</dbReference>
<organism evidence="2 3">
    <name type="scientific">Trichlorobacter thiogenes</name>
    <dbReference type="NCBI Taxonomy" id="115783"/>
    <lineage>
        <taxon>Bacteria</taxon>
        <taxon>Pseudomonadati</taxon>
        <taxon>Thermodesulfobacteriota</taxon>
        <taxon>Desulfuromonadia</taxon>
        <taxon>Geobacterales</taxon>
        <taxon>Geobacteraceae</taxon>
        <taxon>Trichlorobacter</taxon>
    </lineage>
</organism>
<name>A0A1T4PIQ3_9BACT</name>
<dbReference type="Proteomes" id="UP000190102">
    <property type="component" value="Unassembled WGS sequence"/>
</dbReference>
<feature type="domain" description="Endonuclease/exonuclease/phosphatase" evidence="1">
    <location>
        <begin position="6"/>
        <end position="231"/>
    </location>
</feature>
<dbReference type="AlphaFoldDB" id="A0A1T4PIQ3"/>
<gene>
    <name evidence="2" type="ORF">SAMN02745119_01966</name>
</gene>
<keyword evidence="2" id="KW-0378">Hydrolase</keyword>
<keyword evidence="3" id="KW-1185">Reference proteome</keyword>
<dbReference type="InterPro" id="IPR005135">
    <property type="entry name" value="Endo/exonuclease/phosphatase"/>
</dbReference>